<dbReference type="Proteomes" id="UP000769528">
    <property type="component" value="Unassembled WGS sequence"/>
</dbReference>
<evidence type="ECO:0000313" key="2">
    <source>
        <dbReference type="Proteomes" id="UP000769528"/>
    </source>
</evidence>
<dbReference type="Gene3D" id="6.10.250.2610">
    <property type="match status" value="1"/>
</dbReference>
<reference evidence="1" key="1">
    <citation type="journal article" date="2021" name="Open Biol.">
        <title>Shared evolutionary footprints suggest mitochondrial oxidative damage underlies multiple complex I losses in fungi.</title>
        <authorList>
            <person name="Schikora-Tamarit M.A."/>
            <person name="Marcet-Houben M."/>
            <person name="Nosek J."/>
            <person name="Gabaldon T."/>
        </authorList>
    </citation>
    <scope>NUCLEOTIDE SEQUENCE</scope>
    <source>
        <strain evidence="1">CBS6341</strain>
    </source>
</reference>
<gene>
    <name evidence="1" type="ORF">WICMUC_001602</name>
</gene>
<keyword evidence="2" id="KW-1185">Reference proteome</keyword>
<organism evidence="1 2">
    <name type="scientific">Wickerhamomyces mucosus</name>
    <dbReference type="NCBI Taxonomy" id="1378264"/>
    <lineage>
        <taxon>Eukaryota</taxon>
        <taxon>Fungi</taxon>
        <taxon>Dikarya</taxon>
        <taxon>Ascomycota</taxon>
        <taxon>Saccharomycotina</taxon>
        <taxon>Saccharomycetes</taxon>
        <taxon>Phaffomycetales</taxon>
        <taxon>Wickerhamomycetaceae</taxon>
        <taxon>Wickerhamomyces</taxon>
    </lineage>
</organism>
<protein>
    <recommendedName>
        <fullName evidence="3">Mediator complex subunit 8</fullName>
    </recommendedName>
</protein>
<comment type="caution">
    <text evidence="1">The sequence shown here is derived from an EMBL/GenBank/DDBJ whole genome shotgun (WGS) entry which is preliminary data.</text>
</comment>
<name>A0A9P8PTW7_9ASCO</name>
<dbReference type="OrthoDB" id="5329317at2759"/>
<dbReference type="EMBL" id="JAEUBF010000461">
    <property type="protein sequence ID" value="KAH3678278.1"/>
    <property type="molecule type" value="Genomic_DNA"/>
</dbReference>
<dbReference type="AlphaFoldDB" id="A0A9P8PTW7"/>
<evidence type="ECO:0000313" key="1">
    <source>
        <dbReference type="EMBL" id="KAH3678278.1"/>
    </source>
</evidence>
<evidence type="ECO:0008006" key="3">
    <source>
        <dbReference type="Google" id="ProtNLM"/>
    </source>
</evidence>
<accession>A0A9P8PTW7</accession>
<sequence>MQASQDNKNNAIDFSSIPVEALESLRLRLTQLASLSSTLTSYSEILDQTVTYPLPQFPTTEQEGLLTTLLRKKALPEVIDWIKESKENSTDILLKDDEDSTRWAAELVLNKRNEYNFNDESDGDMMVTDLKPEPKLNVDQVLKYMYQGVLPEKK</sequence>
<reference evidence="1" key="2">
    <citation type="submission" date="2021-01" db="EMBL/GenBank/DDBJ databases">
        <authorList>
            <person name="Schikora-Tamarit M.A."/>
        </authorList>
    </citation>
    <scope>NUCLEOTIDE SEQUENCE</scope>
    <source>
        <strain evidence="1">CBS6341</strain>
    </source>
</reference>
<proteinExistence type="predicted"/>